<evidence type="ECO:0000256" key="6">
    <source>
        <dbReference type="ARBA" id="ARBA00023288"/>
    </source>
</evidence>
<evidence type="ECO:0000256" key="3">
    <source>
        <dbReference type="ARBA" id="ARBA00023136"/>
    </source>
</evidence>
<keyword evidence="2" id="KW-0732">Signal</keyword>
<reference evidence="7" key="1">
    <citation type="submission" date="2018-06" db="EMBL/GenBank/DDBJ databases">
        <authorList>
            <person name="Zhirakovskaya E."/>
        </authorList>
    </citation>
    <scope>NUCLEOTIDE SEQUENCE</scope>
</reference>
<dbReference type="AlphaFoldDB" id="A0A3B0Y6R4"/>
<evidence type="ECO:0000256" key="4">
    <source>
        <dbReference type="ARBA" id="ARBA00023139"/>
    </source>
</evidence>
<organism evidence="7">
    <name type="scientific">hydrothermal vent metagenome</name>
    <dbReference type="NCBI Taxonomy" id="652676"/>
    <lineage>
        <taxon>unclassified sequences</taxon>
        <taxon>metagenomes</taxon>
        <taxon>ecological metagenomes</taxon>
    </lineage>
</organism>
<dbReference type="NCBIfam" id="NF047847">
    <property type="entry name" value="SS_mature_LptM"/>
    <property type="match status" value="1"/>
</dbReference>
<proteinExistence type="predicted"/>
<evidence type="ECO:0008006" key="8">
    <source>
        <dbReference type="Google" id="ProtNLM"/>
    </source>
</evidence>
<accession>A0A3B0Y6R4</accession>
<keyword evidence="4" id="KW-0564">Palmitate</keyword>
<gene>
    <name evidence="7" type="ORF">MNBD_GAMMA08-278</name>
</gene>
<keyword evidence="5" id="KW-0998">Cell outer membrane</keyword>
<dbReference type="EMBL" id="UOFH01000277">
    <property type="protein sequence ID" value="VAW64254.1"/>
    <property type="molecule type" value="Genomic_DNA"/>
</dbReference>
<dbReference type="InterPro" id="IPR032831">
    <property type="entry name" value="LptM_cons"/>
</dbReference>
<evidence type="ECO:0000313" key="7">
    <source>
        <dbReference type="EMBL" id="VAW64254.1"/>
    </source>
</evidence>
<name>A0A3B0Y6R4_9ZZZZ</name>
<comment type="subcellular location">
    <subcellularLocation>
        <location evidence="1">Cell outer membrane</location>
        <topology evidence="1">Lipid-anchor</topology>
    </subcellularLocation>
</comment>
<evidence type="ECO:0000256" key="1">
    <source>
        <dbReference type="ARBA" id="ARBA00004459"/>
    </source>
</evidence>
<keyword evidence="6" id="KW-0449">Lipoprotein</keyword>
<evidence type="ECO:0000256" key="5">
    <source>
        <dbReference type="ARBA" id="ARBA00023237"/>
    </source>
</evidence>
<keyword evidence="3" id="KW-0472">Membrane</keyword>
<sequence length="45" mass="4858">MAAKRISALFFMMLFISALNGCGKTGPLYLPDAQTKLTEPTGTNH</sequence>
<protein>
    <recommendedName>
        <fullName evidence="8">Lipoprotein</fullName>
    </recommendedName>
</protein>
<evidence type="ECO:0000256" key="2">
    <source>
        <dbReference type="ARBA" id="ARBA00022729"/>
    </source>
</evidence>